<reference evidence="15 16" key="1">
    <citation type="journal article" date="2016" name="Front. Microbiol.">
        <title>Genomic Resource of Rice Seed Associated Bacteria.</title>
        <authorList>
            <person name="Midha S."/>
            <person name="Bansal K."/>
            <person name="Sharma S."/>
            <person name="Kumar N."/>
            <person name="Patil P.P."/>
            <person name="Chaudhry V."/>
            <person name="Patil P.B."/>
        </authorList>
    </citation>
    <scope>NUCLEOTIDE SEQUENCE [LARGE SCALE GENOMIC DNA]</scope>
    <source>
        <strain evidence="15 16">RSA13</strain>
    </source>
</reference>
<keyword evidence="3 12" id="KW-0677">Repeat</keyword>
<keyword evidence="2 12" id="KW-0963">Cytoplasm</keyword>
<dbReference type="PROSITE" id="PS00211">
    <property type="entry name" value="ABC_TRANSPORTER_1"/>
    <property type="match status" value="2"/>
</dbReference>
<evidence type="ECO:0000313" key="16">
    <source>
        <dbReference type="Proteomes" id="UP000072520"/>
    </source>
</evidence>
<dbReference type="RefSeq" id="WP_033737615.1">
    <property type="nucleotide sequence ID" value="NZ_CP046585.1"/>
</dbReference>
<comment type="caution">
    <text evidence="15">The sequence shown here is derived from an EMBL/GenBank/DDBJ whole genome shotgun (WGS) entry which is preliminary data.</text>
</comment>
<evidence type="ECO:0000256" key="4">
    <source>
        <dbReference type="ARBA" id="ARBA00022741"/>
    </source>
</evidence>
<evidence type="ECO:0000256" key="6">
    <source>
        <dbReference type="ARBA" id="ARBA00022801"/>
    </source>
</evidence>
<dbReference type="InterPro" id="IPR043686">
    <property type="entry name" value="Uup"/>
</dbReference>
<dbReference type="Gene3D" id="1.10.287.380">
    <property type="entry name" value="Valyl-tRNA synthetase, C-terminal domain"/>
    <property type="match status" value="1"/>
</dbReference>
<dbReference type="GeneID" id="61254744"/>
<dbReference type="Pfam" id="PF00005">
    <property type="entry name" value="ABC_tran"/>
    <property type="match status" value="2"/>
</dbReference>
<evidence type="ECO:0000256" key="7">
    <source>
        <dbReference type="ARBA" id="ARBA00022840"/>
    </source>
</evidence>
<feature type="domain" description="ABC transporter" evidence="14">
    <location>
        <begin position="1"/>
        <end position="253"/>
    </location>
</feature>
<dbReference type="FunFam" id="3.40.50.300:FF:000309">
    <property type="entry name" value="ABC transporter ATP-binding protein"/>
    <property type="match status" value="1"/>
</dbReference>
<dbReference type="InterPro" id="IPR017871">
    <property type="entry name" value="ABC_transporter-like_CS"/>
</dbReference>
<evidence type="ECO:0000256" key="3">
    <source>
        <dbReference type="ARBA" id="ARBA00022737"/>
    </source>
</evidence>
<dbReference type="AlphaFoldDB" id="A0AB34VI87"/>
<comment type="catalytic activity">
    <reaction evidence="10 12">
        <text>ATP + H2O = ADP + phosphate + H(+)</text>
        <dbReference type="Rhea" id="RHEA:13065"/>
        <dbReference type="ChEBI" id="CHEBI:15377"/>
        <dbReference type="ChEBI" id="CHEBI:15378"/>
        <dbReference type="ChEBI" id="CHEBI:30616"/>
        <dbReference type="ChEBI" id="CHEBI:43474"/>
        <dbReference type="ChEBI" id="CHEBI:456216"/>
    </reaction>
</comment>
<dbReference type="EMBL" id="LDSI01000008">
    <property type="protein sequence ID" value="KTS99242.1"/>
    <property type="molecule type" value="Genomic_DNA"/>
</dbReference>
<feature type="binding site" evidence="12">
    <location>
        <begin position="36"/>
        <end position="43"/>
    </location>
    <ligand>
        <name>ATP</name>
        <dbReference type="ChEBI" id="CHEBI:30616"/>
        <label>1</label>
    </ligand>
</feature>
<evidence type="ECO:0000256" key="13">
    <source>
        <dbReference type="SAM" id="MobiDB-lite"/>
    </source>
</evidence>
<dbReference type="InterPro" id="IPR032781">
    <property type="entry name" value="ABC_tran_Xtn"/>
</dbReference>
<dbReference type="InterPro" id="IPR037118">
    <property type="entry name" value="Val-tRNA_synth_C_sf"/>
</dbReference>
<dbReference type="InterPro" id="IPR027417">
    <property type="entry name" value="P-loop_NTPase"/>
</dbReference>
<organism evidence="15 16">
    <name type="scientific">Pantoea stewartii</name>
    <dbReference type="NCBI Taxonomy" id="66269"/>
    <lineage>
        <taxon>Bacteria</taxon>
        <taxon>Pseudomonadati</taxon>
        <taxon>Pseudomonadota</taxon>
        <taxon>Gammaproteobacteria</taxon>
        <taxon>Enterobacterales</taxon>
        <taxon>Erwiniaceae</taxon>
        <taxon>Pantoea</taxon>
    </lineage>
</organism>
<dbReference type="CDD" id="cd03221">
    <property type="entry name" value="ABCF_EF-3"/>
    <property type="match status" value="2"/>
</dbReference>
<evidence type="ECO:0000256" key="8">
    <source>
        <dbReference type="ARBA" id="ARBA00023125"/>
    </source>
</evidence>
<evidence type="ECO:0000256" key="12">
    <source>
        <dbReference type="HAMAP-Rule" id="MF_00848"/>
    </source>
</evidence>
<comment type="function">
    <text evidence="12">Probably plays a role in ribosome assembly or function. May be involved in resolution of branched DNA intermediates that result from template switching in postreplication gaps. Binds DNA and has ATPase activity.</text>
</comment>
<proteinExistence type="inferred from homology"/>
<protein>
    <recommendedName>
        <fullName evidence="12">ATP-binding protein Uup</fullName>
        <ecNumber evidence="12">3.6.1.-</ecNumber>
    </recommendedName>
</protein>
<dbReference type="GO" id="GO:0005524">
    <property type="term" value="F:ATP binding"/>
    <property type="evidence" value="ECO:0007669"/>
    <property type="project" value="UniProtKB-UniRule"/>
</dbReference>
<dbReference type="Gene3D" id="3.40.50.300">
    <property type="entry name" value="P-loop containing nucleotide triphosphate hydrolases"/>
    <property type="match status" value="2"/>
</dbReference>
<evidence type="ECO:0000256" key="5">
    <source>
        <dbReference type="ARBA" id="ARBA00022763"/>
    </source>
</evidence>
<comment type="subcellular location">
    <subcellularLocation>
        <location evidence="12">Cytoplasm</location>
    </subcellularLocation>
    <text evidence="12">Associates with ribosomes.</text>
</comment>
<dbReference type="SMART" id="SM00382">
    <property type="entry name" value="AAA"/>
    <property type="match status" value="2"/>
</dbReference>
<evidence type="ECO:0000256" key="10">
    <source>
        <dbReference type="ARBA" id="ARBA00049360"/>
    </source>
</evidence>
<dbReference type="PROSITE" id="PS50893">
    <property type="entry name" value="ABC_TRANSPORTER_2"/>
    <property type="match status" value="2"/>
</dbReference>
<evidence type="ECO:0000256" key="2">
    <source>
        <dbReference type="ARBA" id="ARBA00022490"/>
    </source>
</evidence>
<name>A0AB34VI87_9GAMM</name>
<dbReference type="SUPFAM" id="SSF52540">
    <property type="entry name" value="P-loop containing nucleoside triphosphate hydrolases"/>
    <property type="match status" value="2"/>
</dbReference>
<dbReference type="InterPro" id="IPR003439">
    <property type="entry name" value="ABC_transporter-like_ATP-bd"/>
</dbReference>
<keyword evidence="6 12" id="KW-0378">Hydrolase</keyword>
<dbReference type="GO" id="GO:0043022">
    <property type="term" value="F:ribosome binding"/>
    <property type="evidence" value="ECO:0007669"/>
    <property type="project" value="UniProtKB-UniRule"/>
</dbReference>
<evidence type="ECO:0000256" key="11">
    <source>
        <dbReference type="ARBA" id="ARBA00061478"/>
    </source>
</evidence>
<accession>A0AB34VI87</accession>
<dbReference type="FunFam" id="3.40.50.300:FF:000011">
    <property type="entry name" value="Putative ABC transporter ATP-binding component"/>
    <property type="match status" value="1"/>
</dbReference>
<comment type="similarity">
    <text evidence="11 12">Belongs to the ABC transporter superfamily. ABCF family. Uup subfamily.</text>
</comment>
<keyword evidence="7 12" id="KW-0067">ATP-binding</keyword>
<dbReference type="Pfam" id="PF12848">
    <property type="entry name" value="ABC_tran_Xtn"/>
    <property type="match status" value="1"/>
</dbReference>
<dbReference type="PANTHER" id="PTHR42855">
    <property type="entry name" value="ABC TRANSPORTER ATP-BINDING SUBUNIT"/>
    <property type="match status" value="1"/>
</dbReference>
<keyword evidence="9 12" id="KW-0234">DNA repair</keyword>
<dbReference type="Proteomes" id="UP000072520">
    <property type="component" value="Unassembled WGS sequence"/>
</dbReference>
<dbReference type="Pfam" id="PF16326">
    <property type="entry name" value="ABC_tran_CTD"/>
    <property type="match status" value="1"/>
</dbReference>
<feature type="domain" description="ABC transporter" evidence="14">
    <location>
        <begin position="320"/>
        <end position="538"/>
    </location>
</feature>
<evidence type="ECO:0000256" key="1">
    <source>
        <dbReference type="ARBA" id="ARBA00006526"/>
    </source>
</evidence>
<comment type="similarity">
    <text evidence="1">Belongs to the ABC transporter superfamily. Drug exporter-2 (TC 3.A.1.117) family.</text>
</comment>
<dbReference type="HAMAP" id="MF_00848">
    <property type="entry name" value="Uup"/>
    <property type="match status" value="1"/>
</dbReference>
<feature type="binding site" evidence="12">
    <location>
        <begin position="352"/>
        <end position="359"/>
    </location>
    <ligand>
        <name>ATP</name>
        <dbReference type="ChEBI" id="CHEBI:30616"/>
        <label>2</label>
    </ligand>
</feature>
<evidence type="ECO:0000259" key="14">
    <source>
        <dbReference type="PROSITE" id="PS50893"/>
    </source>
</evidence>
<evidence type="ECO:0000313" key="15">
    <source>
        <dbReference type="EMBL" id="KTS99242.1"/>
    </source>
</evidence>
<dbReference type="GO" id="GO:0016887">
    <property type="term" value="F:ATP hydrolysis activity"/>
    <property type="evidence" value="ECO:0007669"/>
    <property type="project" value="UniProtKB-UniRule"/>
</dbReference>
<sequence>MSLISIHGAYLSFSDAPLLDNTELHIEENERVCLVGRNGAGKSTLMKIINGEQPLDDGRIIYETDLVVARLQQDPPRNITGSVYDFVAEGVQEQAEHLKAYHAISHQVMEDPSDRNLNEMARLQGILDHHNLWQLESRINDVLQQIGLSPDTELSSLSGGWLRKAALGRALVSNPRVLMLDEPTNHLDIETIDWLETFLKSFSGSIVFISHDRSFIRNMATRIVDLDRGKLVSWPGNYDAYLEGKEEALRVEEMQNAEFDRKLAQEEVWIRQGIKARRTRNEGRVRALKALRRERSERREVMGKANMQVGEASRSGKIVFELENVDYAVDGKQLVNDFSAQVQRGDKIALIGPNGCGKTTLLRLMLQQLKADHGRVHSGTKLEVAYFDQHRAELDPDKTVMDNLAEGKQEVLVNGKPRHVLGYLQDFLFHPKRAMTPVRALSGGERNRLLLARLFLRPSNLMILDEPTNDLDVETLELLEELIDGYQGTVLLVSHDRQFVDNTVTECWIFEGNGEIGTFVGGYHDAQQQRAAYKQQKTQVTAKAKEANRAAQSAEPKNESAKRSANKLSYNLTRELEQLPQKLEQLEARIGELQASMSHPDFFSQPHDKTQPVLDELAQVEAQLETAFARWEELESMKNGG</sequence>
<dbReference type="InterPro" id="IPR032524">
    <property type="entry name" value="ABC_tran_C"/>
</dbReference>
<feature type="region of interest" description="Disordered" evidence="13">
    <location>
        <begin position="546"/>
        <end position="565"/>
    </location>
</feature>
<evidence type="ECO:0000256" key="9">
    <source>
        <dbReference type="ARBA" id="ARBA00023204"/>
    </source>
</evidence>
<dbReference type="NCBIfam" id="NF008358">
    <property type="entry name" value="PRK11147.1"/>
    <property type="match status" value="1"/>
</dbReference>
<gene>
    <name evidence="12" type="primary">uup</name>
    <name evidence="15" type="ORF">RSA13_06480</name>
</gene>
<keyword evidence="5 12" id="KW-0227">DNA damage</keyword>
<dbReference type="InterPro" id="IPR051309">
    <property type="entry name" value="ABCF_ATPase"/>
</dbReference>
<keyword evidence="8 12" id="KW-0238">DNA-binding</keyword>
<keyword evidence="4 12" id="KW-0547">Nucleotide-binding</keyword>
<dbReference type="GO" id="GO:0006281">
    <property type="term" value="P:DNA repair"/>
    <property type="evidence" value="ECO:0007669"/>
    <property type="project" value="UniProtKB-KW"/>
</dbReference>
<dbReference type="InterPro" id="IPR003593">
    <property type="entry name" value="AAA+_ATPase"/>
</dbReference>
<dbReference type="EC" id="3.6.1.-" evidence="12"/>
<dbReference type="PANTHER" id="PTHR42855:SF1">
    <property type="entry name" value="ABC TRANSPORTER DOMAIN-CONTAINING PROTEIN"/>
    <property type="match status" value="1"/>
</dbReference>
<dbReference type="GO" id="GO:0005737">
    <property type="term" value="C:cytoplasm"/>
    <property type="evidence" value="ECO:0007669"/>
    <property type="project" value="UniProtKB-SubCell"/>
</dbReference>
<dbReference type="GO" id="GO:0003677">
    <property type="term" value="F:DNA binding"/>
    <property type="evidence" value="ECO:0007669"/>
    <property type="project" value="UniProtKB-UniRule"/>
</dbReference>